<dbReference type="GO" id="GO:0051301">
    <property type="term" value="P:cell division"/>
    <property type="evidence" value="ECO:0007669"/>
    <property type="project" value="UniProtKB-KW"/>
</dbReference>
<feature type="binding site" evidence="10">
    <location>
        <begin position="111"/>
        <end position="117"/>
    </location>
    <ligand>
        <name>ATP</name>
        <dbReference type="ChEBI" id="CHEBI:30616"/>
    </ligand>
</feature>
<evidence type="ECO:0000313" key="15">
    <source>
        <dbReference type="Proteomes" id="UP000446866"/>
    </source>
</evidence>
<dbReference type="Pfam" id="PF08245">
    <property type="entry name" value="Mur_ligase_M"/>
    <property type="match status" value="1"/>
</dbReference>
<dbReference type="SUPFAM" id="SSF53244">
    <property type="entry name" value="MurD-like peptide ligases, peptide-binding domain"/>
    <property type="match status" value="1"/>
</dbReference>
<dbReference type="GO" id="GO:0005524">
    <property type="term" value="F:ATP binding"/>
    <property type="evidence" value="ECO:0007669"/>
    <property type="project" value="UniProtKB-UniRule"/>
</dbReference>
<dbReference type="EC" id="6.3.2.10" evidence="10 11"/>
<comment type="pathway">
    <text evidence="10 11">Cell wall biogenesis; peptidoglycan biosynthesis.</text>
</comment>
<dbReference type="GO" id="GO:0009252">
    <property type="term" value="P:peptidoglycan biosynthetic process"/>
    <property type="evidence" value="ECO:0007669"/>
    <property type="project" value="UniProtKB-UniRule"/>
</dbReference>
<evidence type="ECO:0000259" key="13">
    <source>
        <dbReference type="Pfam" id="PF08245"/>
    </source>
</evidence>
<dbReference type="GO" id="GO:0005737">
    <property type="term" value="C:cytoplasm"/>
    <property type="evidence" value="ECO:0007669"/>
    <property type="project" value="UniProtKB-SubCell"/>
</dbReference>
<dbReference type="EMBL" id="QXWK01000001">
    <property type="protein sequence ID" value="NBH60217.1"/>
    <property type="molecule type" value="Genomic_DNA"/>
</dbReference>
<evidence type="ECO:0000256" key="6">
    <source>
        <dbReference type="ARBA" id="ARBA00022960"/>
    </source>
</evidence>
<accession>A0A845QHR0</accession>
<keyword evidence="7 10" id="KW-0573">Peptidoglycan synthesis</keyword>
<name>A0A845QHR0_9FIRM</name>
<dbReference type="Gene3D" id="3.40.1390.10">
    <property type="entry name" value="MurE/MurF, N-terminal domain"/>
    <property type="match status" value="1"/>
</dbReference>
<evidence type="ECO:0000256" key="5">
    <source>
        <dbReference type="ARBA" id="ARBA00022840"/>
    </source>
</evidence>
<gene>
    <name evidence="10" type="primary">murF</name>
    <name evidence="14" type="ORF">D0435_00825</name>
</gene>
<reference evidence="14 15" key="1">
    <citation type="submission" date="2018-08" db="EMBL/GenBank/DDBJ databases">
        <title>Murine metabolic-syndrome-specific gut microbial biobank.</title>
        <authorList>
            <person name="Liu C."/>
        </authorList>
    </citation>
    <scope>NUCLEOTIDE SEQUENCE [LARGE SCALE GENOMIC DNA]</scope>
    <source>
        <strain evidence="14 15">28</strain>
    </source>
</reference>
<dbReference type="Proteomes" id="UP000446866">
    <property type="component" value="Unassembled WGS sequence"/>
</dbReference>
<protein>
    <recommendedName>
        <fullName evidence="10 11">UDP-N-acetylmuramoyl-tripeptide--D-alanyl-D-alanine ligase</fullName>
        <ecNumber evidence="10 11">6.3.2.10</ecNumber>
    </recommendedName>
    <alternativeName>
        <fullName evidence="10">D-alanyl-D-alanine-adding enzyme</fullName>
    </alternativeName>
</protein>
<dbReference type="GO" id="GO:0008360">
    <property type="term" value="P:regulation of cell shape"/>
    <property type="evidence" value="ECO:0007669"/>
    <property type="project" value="UniProtKB-KW"/>
</dbReference>
<keyword evidence="4 10" id="KW-0547">Nucleotide-binding</keyword>
<dbReference type="HAMAP" id="MF_02019">
    <property type="entry name" value="MurF"/>
    <property type="match status" value="1"/>
</dbReference>
<dbReference type="SUPFAM" id="SSF63418">
    <property type="entry name" value="MurE/MurF N-terminal domain"/>
    <property type="match status" value="1"/>
</dbReference>
<dbReference type="GO" id="GO:0047480">
    <property type="term" value="F:UDP-N-acetylmuramoyl-tripeptide-D-alanyl-D-alanine ligase activity"/>
    <property type="evidence" value="ECO:0007669"/>
    <property type="project" value="UniProtKB-UniRule"/>
</dbReference>
<comment type="caution">
    <text evidence="14">The sequence shown here is derived from an EMBL/GenBank/DDBJ whole genome shotgun (WGS) entry which is preliminary data.</text>
</comment>
<evidence type="ECO:0000313" key="14">
    <source>
        <dbReference type="EMBL" id="NBH60217.1"/>
    </source>
</evidence>
<comment type="function">
    <text evidence="10 11">Involved in cell wall formation. Catalyzes the final step in the synthesis of UDP-N-acetylmuramoyl-pentapeptide, the precursor of murein.</text>
</comment>
<dbReference type="InterPro" id="IPR035911">
    <property type="entry name" value="MurE/MurF_N"/>
</dbReference>
<evidence type="ECO:0000256" key="1">
    <source>
        <dbReference type="ARBA" id="ARBA00022490"/>
    </source>
</evidence>
<dbReference type="AlphaFoldDB" id="A0A845QHR0"/>
<keyword evidence="3 10" id="KW-0132">Cell division</keyword>
<comment type="subcellular location">
    <subcellularLocation>
        <location evidence="10 11">Cytoplasm</location>
    </subcellularLocation>
</comment>
<feature type="domain" description="Mur ligase C-terminal" evidence="12">
    <location>
        <begin position="320"/>
        <end position="443"/>
    </location>
</feature>
<dbReference type="UniPathway" id="UPA00219"/>
<feature type="domain" description="Mur ligase central" evidence="13">
    <location>
        <begin position="109"/>
        <end position="297"/>
    </location>
</feature>
<dbReference type="NCBIfam" id="TIGR01143">
    <property type="entry name" value="murF"/>
    <property type="match status" value="1"/>
</dbReference>
<dbReference type="InterPro" id="IPR005863">
    <property type="entry name" value="UDP-N-AcMur_synth"/>
</dbReference>
<dbReference type="PANTHER" id="PTHR43024">
    <property type="entry name" value="UDP-N-ACETYLMURAMOYL-TRIPEPTIDE--D-ALANYL-D-ALANINE LIGASE"/>
    <property type="match status" value="1"/>
</dbReference>
<dbReference type="Gene3D" id="3.40.1190.10">
    <property type="entry name" value="Mur-like, catalytic domain"/>
    <property type="match status" value="1"/>
</dbReference>
<organism evidence="14 15">
    <name type="scientific">Anaerotruncus colihominis</name>
    <dbReference type="NCBI Taxonomy" id="169435"/>
    <lineage>
        <taxon>Bacteria</taxon>
        <taxon>Bacillati</taxon>
        <taxon>Bacillota</taxon>
        <taxon>Clostridia</taxon>
        <taxon>Eubacteriales</taxon>
        <taxon>Oscillospiraceae</taxon>
        <taxon>Anaerotruncus</taxon>
    </lineage>
</organism>
<dbReference type="InterPro" id="IPR013221">
    <property type="entry name" value="Mur_ligase_cen"/>
</dbReference>
<dbReference type="GO" id="GO:0071555">
    <property type="term" value="P:cell wall organization"/>
    <property type="evidence" value="ECO:0007669"/>
    <property type="project" value="UniProtKB-KW"/>
</dbReference>
<keyword evidence="5 10" id="KW-0067">ATP-binding</keyword>
<keyword evidence="9 10" id="KW-0961">Cell wall biogenesis/degradation</keyword>
<evidence type="ECO:0000256" key="3">
    <source>
        <dbReference type="ARBA" id="ARBA00022618"/>
    </source>
</evidence>
<evidence type="ECO:0000256" key="9">
    <source>
        <dbReference type="ARBA" id="ARBA00023316"/>
    </source>
</evidence>
<dbReference type="InterPro" id="IPR036565">
    <property type="entry name" value="Mur-like_cat_sf"/>
</dbReference>
<dbReference type="InterPro" id="IPR036615">
    <property type="entry name" value="Mur_ligase_C_dom_sf"/>
</dbReference>
<evidence type="ECO:0000256" key="8">
    <source>
        <dbReference type="ARBA" id="ARBA00023306"/>
    </source>
</evidence>
<keyword evidence="6 10" id="KW-0133">Cell shape</keyword>
<evidence type="ECO:0000256" key="2">
    <source>
        <dbReference type="ARBA" id="ARBA00022598"/>
    </source>
</evidence>
<dbReference type="InterPro" id="IPR004101">
    <property type="entry name" value="Mur_ligase_C"/>
</dbReference>
<dbReference type="SUPFAM" id="SSF53623">
    <property type="entry name" value="MurD-like peptide ligases, catalytic domain"/>
    <property type="match status" value="1"/>
</dbReference>
<dbReference type="Gene3D" id="3.90.190.20">
    <property type="entry name" value="Mur ligase, C-terminal domain"/>
    <property type="match status" value="1"/>
</dbReference>
<keyword evidence="15" id="KW-1185">Reference proteome</keyword>
<evidence type="ECO:0000259" key="12">
    <source>
        <dbReference type="Pfam" id="PF02875"/>
    </source>
</evidence>
<keyword evidence="1 10" id="KW-0963">Cytoplasm</keyword>
<keyword evidence="8 10" id="KW-0131">Cell cycle</keyword>
<dbReference type="PANTHER" id="PTHR43024:SF1">
    <property type="entry name" value="UDP-N-ACETYLMURAMOYL-TRIPEPTIDE--D-ALANYL-D-ALANINE LIGASE"/>
    <property type="match status" value="1"/>
</dbReference>
<dbReference type="InterPro" id="IPR051046">
    <property type="entry name" value="MurCDEF_CellWall_CoF430Synth"/>
</dbReference>
<evidence type="ECO:0000256" key="7">
    <source>
        <dbReference type="ARBA" id="ARBA00022984"/>
    </source>
</evidence>
<comment type="catalytic activity">
    <reaction evidence="10 11">
        <text>D-alanyl-D-alanine + UDP-N-acetyl-alpha-D-muramoyl-L-alanyl-gamma-D-glutamyl-meso-2,6-diaminopimelate + ATP = UDP-N-acetyl-alpha-D-muramoyl-L-alanyl-gamma-D-glutamyl-meso-2,6-diaminopimeloyl-D-alanyl-D-alanine + ADP + phosphate + H(+)</text>
        <dbReference type="Rhea" id="RHEA:28374"/>
        <dbReference type="ChEBI" id="CHEBI:15378"/>
        <dbReference type="ChEBI" id="CHEBI:30616"/>
        <dbReference type="ChEBI" id="CHEBI:43474"/>
        <dbReference type="ChEBI" id="CHEBI:57822"/>
        <dbReference type="ChEBI" id="CHEBI:61386"/>
        <dbReference type="ChEBI" id="CHEBI:83905"/>
        <dbReference type="ChEBI" id="CHEBI:456216"/>
        <dbReference type="EC" id="6.3.2.10"/>
    </reaction>
</comment>
<dbReference type="Pfam" id="PF02875">
    <property type="entry name" value="Mur_ligase_C"/>
    <property type="match status" value="1"/>
</dbReference>
<evidence type="ECO:0000256" key="4">
    <source>
        <dbReference type="ARBA" id="ARBA00022741"/>
    </source>
</evidence>
<proteinExistence type="inferred from homology"/>
<dbReference type="RefSeq" id="WP_160200516.1">
    <property type="nucleotide sequence ID" value="NZ_QXWK01000001.1"/>
</dbReference>
<evidence type="ECO:0000256" key="10">
    <source>
        <dbReference type="HAMAP-Rule" id="MF_02019"/>
    </source>
</evidence>
<keyword evidence="2 10" id="KW-0436">Ligase</keyword>
<comment type="similarity">
    <text evidence="10">Belongs to the MurCDEF family. MurF subfamily.</text>
</comment>
<evidence type="ECO:0000256" key="11">
    <source>
        <dbReference type="RuleBase" id="RU004136"/>
    </source>
</evidence>
<sequence length="459" mass="49654">MNTITLGEIEKATDGKIISGQSKEEIFAVCTDSRTAKAGDLFVPIVGEVHDAHKFIPQVKEKGCTAVLTAREDAVPEGISAVLVSDTTKALQRLAAWYLERLQLKTVAVTGSVGKTSTRDMVHAILKQKYCTGATVGNFNNDIGVPLTIFSFDDTMEAAVLEIGMDHFGEIHRLVDIIRPDIGIITNVGISHIENLGSREGIFSAKMEITDYFGKENTLVVNSSCDMLQKAEFRGDYDVIKVSLEEDQGDYTVKDIEDFGTEGIAFTLAAEGQTYRISLQVPGAHNALNASLAVAACRKLGVSIEEAARGLVAMELTGKRLSIREARGIKVIDDTYNAAPDSMKSALNTLVSAKGNRKIAILGGMNELGENSAVYHQEIGVYAAEKNIDLLIAVGEKAGDIALGANHAGMDTKVYFYNTKNQFYEEAMGLFKPGDTVLVKGSRAMGMEEIVDKILKEQE</sequence>